<dbReference type="AlphaFoldDB" id="A0AAD9D8C4"/>
<dbReference type="Gene3D" id="3.40.50.1110">
    <property type="entry name" value="SGNH hydrolase"/>
    <property type="match status" value="1"/>
</dbReference>
<evidence type="ECO:0000256" key="1">
    <source>
        <dbReference type="ARBA" id="ARBA00022801"/>
    </source>
</evidence>
<protein>
    <recommendedName>
        <fullName evidence="2">Sialate O-acetylesterase domain-containing protein</fullName>
    </recommendedName>
</protein>
<proteinExistence type="predicted"/>
<dbReference type="Pfam" id="PF03629">
    <property type="entry name" value="SASA"/>
    <property type="match status" value="1"/>
</dbReference>
<reference evidence="3" key="1">
    <citation type="submission" date="2023-06" db="EMBL/GenBank/DDBJ databases">
        <title>Survivors Of The Sea: Transcriptome response of Skeletonema marinoi to long-term dormancy.</title>
        <authorList>
            <person name="Pinder M.I.M."/>
            <person name="Kourtchenko O."/>
            <person name="Robertson E.K."/>
            <person name="Larsson T."/>
            <person name="Maumus F."/>
            <person name="Osuna-Cruz C.M."/>
            <person name="Vancaester E."/>
            <person name="Stenow R."/>
            <person name="Vandepoele K."/>
            <person name="Ploug H."/>
            <person name="Bruchert V."/>
            <person name="Godhe A."/>
            <person name="Topel M."/>
        </authorList>
    </citation>
    <scope>NUCLEOTIDE SEQUENCE</scope>
    <source>
        <strain evidence="3">R05AC</strain>
    </source>
</reference>
<gene>
    <name evidence="3" type="ORF">QTG54_011559</name>
</gene>
<dbReference type="InterPro" id="IPR005181">
    <property type="entry name" value="SASA"/>
</dbReference>
<dbReference type="GO" id="GO:0016787">
    <property type="term" value="F:hydrolase activity"/>
    <property type="evidence" value="ECO:0007669"/>
    <property type="project" value="UniProtKB-KW"/>
</dbReference>
<accession>A0AAD9D8C4</accession>
<evidence type="ECO:0000259" key="2">
    <source>
        <dbReference type="Pfam" id="PF03629"/>
    </source>
</evidence>
<evidence type="ECO:0000313" key="4">
    <source>
        <dbReference type="Proteomes" id="UP001224775"/>
    </source>
</evidence>
<dbReference type="InterPro" id="IPR036514">
    <property type="entry name" value="SGNH_hydro_sf"/>
</dbReference>
<comment type="caution">
    <text evidence="3">The sequence shown here is derived from an EMBL/GenBank/DDBJ whole genome shotgun (WGS) entry which is preliminary data.</text>
</comment>
<organism evidence="3 4">
    <name type="scientific">Skeletonema marinoi</name>
    <dbReference type="NCBI Taxonomy" id="267567"/>
    <lineage>
        <taxon>Eukaryota</taxon>
        <taxon>Sar</taxon>
        <taxon>Stramenopiles</taxon>
        <taxon>Ochrophyta</taxon>
        <taxon>Bacillariophyta</taxon>
        <taxon>Coscinodiscophyceae</taxon>
        <taxon>Thalassiosirophycidae</taxon>
        <taxon>Thalassiosirales</taxon>
        <taxon>Skeletonemataceae</taxon>
        <taxon>Skeletonema</taxon>
        <taxon>Skeletonema marinoi-dohrnii complex</taxon>
    </lineage>
</organism>
<evidence type="ECO:0000313" key="3">
    <source>
        <dbReference type="EMBL" id="KAK1737787.1"/>
    </source>
</evidence>
<keyword evidence="1" id="KW-0378">Hydrolase</keyword>
<dbReference type="Proteomes" id="UP001224775">
    <property type="component" value="Unassembled WGS sequence"/>
</dbReference>
<sequence length="308" mass="34417">MVGHTTSSESMTGSADYWNTIKSILDSYSAAASGGSGNLTSMEEQLYNAIYEANDNNGEANEYNDQVATTLTNGVMDLYKSGLLNDLDTPLQFGKDFELHKVARGGSGLYEHWYPNHGMHWNLLQSAIEERKGQQGEWKGFIWHQGSQAVWSAQQYGEDRSLTYYGNLTGLVSEVRELMFQNSITWRCKEEIPVVIVQVGFWPGYKDAANRTRDAQAKFCNQDPRAVLVKTDDLSRYYHYDAASFLISGNRIARAYQEALGGVVECPDDWVPSSSPSEKSMEPSMSLEPTVLRLETDLPSSINTTELV</sequence>
<dbReference type="SUPFAM" id="SSF52266">
    <property type="entry name" value="SGNH hydrolase"/>
    <property type="match status" value="1"/>
</dbReference>
<name>A0AAD9D8C4_9STRA</name>
<feature type="domain" description="Sialate O-acetylesterase" evidence="2">
    <location>
        <begin position="101"/>
        <end position="257"/>
    </location>
</feature>
<keyword evidence="4" id="KW-1185">Reference proteome</keyword>
<dbReference type="EMBL" id="JATAAI010000023">
    <property type="protein sequence ID" value="KAK1737787.1"/>
    <property type="molecule type" value="Genomic_DNA"/>
</dbReference>